<comment type="similarity">
    <text evidence="3">Belongs to the D-isomer specific 2-hydroxyacid dehydrogenase family.</text>
</comment>
<gene>
    <name evidence="6" type="ORF">g.25100</name>
</gene>
<dbReference type="InterPro" id="IPR036291">
    <property type="entry name" value="NAD(P)-bd_dom_sf"/>
</dbReference>
<dbReference type="GO" id="GO:0005829">
    <property type="term" value="C:cytosol"/>
    <property type="evidence" value="ECO:0007669"/>
    <property type="project" value="TreeGrafter"/>
</dbReference>
<dbReference type="Pfam" id="PF00389">
    <property type="entry name" value="2-Hacid_dh"/>
    <property type="match status" value="1"/>
</dbReference>
<feature type="domain" description="D-isomer specific 2-hydroxyacid dehydrogenase NAD-binding" evidence="5">
    <location>
        <begin position="155"/>
        <end position="333"/>
    </location>
</feature>
<dbReference type="SUPFAM" id="SSF52283">
    <property type="entry name" value="Formate/glycerate dehydrogenase catalytic domain-like"/>
    <property type="match status" value="1"/>
</dbReference>
<organism evidence="6">
    <name type="scientific">Cuerna arida</name>
    <dbReference type="NCBI Taxonomy" id="1464854"/>
    <lineage>
        <taxon>Eukaryota</taxon>
        <taxon>Metazoa</taxon>
        <taxon>Ecdysozoa</taxon>
        <taxon>Arthropoda</taxon>
        <taxon>Hexapoda</taxon>
        <taxon>Insecta</taxon>
        <taxon>Pterygota</taxon>
        <taxon>Neoptera</taxon>
        <taxon>Paraneoptera</taxon>
        <taxon>Hemiptera</taxon>
        <taxon>Auchenorrhyncha</taxon>
        <taxon>Membracoidea</taxon>
        <taxon>Cicadellidae</taxon>
        <taxon>Cicadellinae</taxon>
        <taxon>Proconiini</taxon>
        <taxon>Cuerna</taxon>
    </lineage>
</organism>
<dbReference type="InterPro" id="IPR050223">
    <property type="entry name" value="D-isomer_2-hydroxyacid_DH"/>
</dbReference>
<dbReference type="CDD" id="cd05301">
    <property type="entry name" value="GDH"/>
    <property type="match status" value="1"/>
</dbReference>
<evidence type="ECO:0000256" key="1">
    <source>
        <dbReference type="ARBA" id="ARBA00023002"/>
    </source>
</evidence>
<dbReference type="PANTHER" id="PTHR10996:SF119">
    <property type="entry name" value="FI03731P-RELATED"/>
    <property type="match status" value="1"/>
</dbReference>
<dbReference type="Pfam" id="PF02826">
    <property type="entry name" value="2-Hacid_dh_C"/>
    <property type="match status" value="1"/>
</dbReference>
<evidence type="ECO:0000259" key="4">
    <source>
        <dbReference type="Pfam" id="PF00389"/>
    </source>
</evidence>
<feature type="domain" description="D-isomer specific 2-hydroxyacid dehydrogenase catalytic" evidence="4">
    <location>
        <begin position="55"/>
        <end position="360"/>
    </location>
</feature>
<evidence type="ECO:0000256" key="3">
    <source>
        <dbReference type="RuleBase" id="RU003719"/>
    </source>
</evidence>
<dbReference type="GO" id="GO:0051287">
    <property type="term" value="F:NAD binding"/>
    <property type="evidence" value="ECO:0007669"/>
    <property type="project" value="InterPro"/>
</dbReference>
<dbReference type="GO" id="GO:0008465">
    <property type="term" value="F:hydroxypyruvate reductase (NADH) activity"/>
    <property type="evidence" value="ECO:0007669"/>
    <property type="project" value="TreeGrafter"/>
</dbReference>
<dbReference type="GO" id="GO:0030267">
    <property type="term" value="F:glyoxylate reductase (NADPH) activity"/>
    <property type="evidence" value="ECO:0007669"/>
    <property type="project" value="TreeGrafter"/>
</dbReference>
<keyword evidence="1 3" id="KW-0560">Oxidoreductase</keyword>
<evidence type="ECO:0000313" key="6">
    <source>
        <dbReference type="EMBL" id="JAS43324.1"/>
    </source>
</evidence>
<reference evidence="6" key="1">
    <citation type="submission" date="2015-11" db="EMBL/GenBank/DDBJ databases">
        <title>De novo transcriptome assembly of four potential Pierce s Disease insect vectors from Arizona vineyards.</title>
        <authorList>
            <person name="Tassone E.E."/>
        </authorList>
    </citation>
    <scope>NUCLEOTIDE SEQUENCE</scope>
</reference>
<protein>
    <recommendedName>
        <fullName evidence="2">Glyoxylate reductase/hydroxypyruvate reductase</fullName>
    </recommendedName>
</protein>
<dbReference type="EMBL" id="GECZ01026445">
    <property type="protein sequence ID" value="JAS43324.1"/>
    <property type="molecule type" value="Transcribed_RNA"/>
</dbReference>
<proteinExistence type="inferred from homology"/>
<accession>A0A1B6EZH2</accession>
<name>A0A1B6EZH2_9HEMI</name>
<dbReference type="PANTHER" id="PTHR10996">
    <property type="entry name" value="2-HYDROXYACID DEHYDROGENASE-RELATED"/>
    <property type="match status" value="1"/>
</dbReference>
<evidence type="ECO:0000256" key="2">
    <source>
        <dbReference type="ARBA" id="ARBA00073306"/>
    </source>
</evidence>
<dbReference type="InterPro" id="IPR029753">
    <property type="entry name" value="D-isomer_DH_CS"/>
</dbReference>
<dbReference type="FunFam" id="3.40.50.720:FF:000026">
    <property type="entry name" value="Glyoxylate/hydroxypyruvate reductase B"/>
    <property type="match status" value="1"/>
</dbReference>
<dbReference type="InterPro" id="IPR006140">
    <property type="entry name" value="D-isomer_DH_NAD-bd"/>
</dbReference>
<dbReference type="AlphaFoldDB" id="A0A1B6EZH2"/>
<dbReference type="InterPro" id="IPR006139">
    <property type="entry name" value="D-isomer_2_OHA_DH_cat_dom"/>
</dbReference>
<evidence type="ECO:0000259" key="5">
    <source>
        <dbReference type="Pfam" id="PF02826"/>
    </source>
</evidence>
<dbReference type="SUPFAM" id="SSF51735">
    <property type="entry name" value="NAD(P)-binding Rossmann-fold domains"/>
    <property type="match status" value="1"/>
</dbReference>
<sequence>MKLFTCVGIWPRMIPFHLQKTNPAHKCCALLHFKWSSTYQCNMSTKPKILISHTEIPVSALDILKDKYELIFSPGIPRPTRQQLLKDAKGVVGILWYSKERIDKEFVEAAGDQLKVVACCTAGYDHVDVPLLKSLNIKASNTPGVLNNACAEIAIGLLLSTSRNLLKGYKAILSNQWDTVRPAWMWGHGLDNSTVGIIGLGGIGFTIAKRVQAFEVKKILYSGRSEKKAGKEIGAIFVPLDTLLRESDFVIIACALNNETKHLMNKEAFQKMKPTSILINISRGDIVNQDDLVEALQNNVIWGAGLDVMTPEPLPPDHPLTKLPNCVLCPHLGSATKSTREAMARLAAQNIFNALNGVELLTPIW</sequence>
<dbReference type="Gene3D" id="3.40.50.720">
    <property type="entry name" value="NAD(P)-binding Rossmann-like Domain"/>
    <property type="match status" value="2"/>
</dbReference>
<dbReference type="PROSITE" id="PS00671">
    <property type="entry name" value="D_2_HYDROXYACID_DH_3"/>
    <property type="match status" value="1"/>
</dbReference>